<dbReference type="GO" id="GO:0003735">
    <property type="term" value="F:structural constituent of ribosome"/>
    <property type="evidence" value="ECO:0007669"/>
    <property type="project" value="InterPro"/>
</dbReference>
<dbReference type="KEGG" id="cci:CC1G_09589"/>
<name>A8P9A2_COPC7</name>
<feature type="domain" description="RNase III" evidence="1">
    <location>
        <begin position="107"/>
        <end position="247"/>
    </location>
</feature>
<dbReference type="Proteomes" id="UP000001861">
    <property type="component" value="Unassembled WGS sequence"/>
</dbReference>
<dbReference type="VEuPathDB" id="FungiDB:CC1G_09589"/>
<dbReference type="eggNOG" id="ENOG502SE0R">
    <property type="taxonomic scope" value="Eukaryota"/>
</dbReference>
<reference evidence="2 3" key="1">
    <citation type="journal article" date="2010" name="Proc. Natl. Acad. Sci. U.S.A.">
        <title>Insights into evolution of multicellular fungi from the assembled chromosomes of the mushroom Coprinopsis cinerea (Coprinus cinereus).</title>
        <authorList>
            <person name="Stajich J.E."/>
            <person name="Wilke S.K."/>
            <person name="Ahren D."/>
            <person name="Au C.H."/>
            <person name="Birren B.W."/>
            <person name="Borodovsky M."/>
            <person name="Burns C."/>
            <person name="Canback B."/>
            <person name="Casselton L.A."/>
            <person name="Cheng C.K."/>
            <person name="Deng J."/>
            <person name="Dietrich F.S."/>
            <person name="Fargo D.C."/>
            <person name="Farman M.L."/>
            <person name="Gathman A.C."/>
            <person name="Goldberg J."/>
            <person name="Guigo R."/>
            <person name="Hoegger P.J."/>
            <person name="Hooker J.B."/>
            <person name="Huggins A."/>
            <person name="James T.Y."/>
            <person name="Kamada T."/>
            <person name="Kilaru S."/>
            <person name="Kodira C."/>
            <person name="Kues U."/>
            <person name="Kupfer D."/>
            <person name="Kwan H.S."/>
            <person name="Lomsadze A."/>
            <person name="Li W."/>
            <person name="Lilly W.W."/>
            <person name="Ma L.J."/>
            <person name="Mackey A.J."/>
            <person name="Manning G."/>
            <person name="Martin F."/>
            <person name="Muraguchi H."/>
            <person name="Natvig D.O."/>
            <person name="Palmerini H."/>
            <person name="Ramesh M.A."/>
            <person name="Rehmeyer C.J."/>
            <person name="Roe B.A."/>
            <person name="Shenoy N."/>
            <person name="Stanke M."/>
            <person name="Ter-Hovhannisyan V."/>
            <person name="Tunlid A."/>
            <person name="Velagapudi R."/>
            <person name="Vision T.J."/>
            <person name="Zeng Q."/>
            <person name="Zolan M.E."/>
            <person name="Pukkila P.J."/>
        </authorList>
    </citation>
    <scope>NUCLEOTIDE SEQUENCE [LARGE SCALE GENOMIC DNA]</scope>
    <source>
        <strain evidence="3">Okayama-7 / 130 / ATCC MYA-4618 / FGSC 9003</strain>
    </source>
</reference>
<comment type="caution">
    <text evidence="2">The sequence shown here is derived from an EMBL/GenBank/DDBJ whole genome shotgun (WGS) entry which is preliminary data.</text>
</comment>
<dbReference type="Pfam" id="PF14622">
    <property type="entry name" value="Ribonucleas_3_3"/>
    <property type="match status" value="1"/>
</dbReference>
<dbReference type="InterPro" id="IPR036389">
    <property type="entry name" value="RNase_III_sf"/>
</dbReference>
<dbReference type="InterPro" id="IPR040030">
    <property type="entry name" value="Ribosomal_mL57"/>
</dbReference>
<dbReference type="InParanoid" id="A8P9A2"/>
<dbReference type="RefSeq" id="XP_001839734.1">
    <property type="nucleotide sequence ID" value="XM_001839682.1"/>
</dbReference>
<dbReference type="SUPFAM" id="SSF69065">
    <property type="entry name" value="RNase III domain-like"/>
    <property type="match status" value="1"/>
</dbReference>
<dbReference type="InterPro" id="IPR000999">
    <property type="entry name" value="RNase_III_dom"/>
</dbReference>
<evidence type="ECO:0000313" key="3">
    <source>
        <dbReference type="Proteomes" id="UP000001861"/>
    </source>
</evidence>
<evidence type="ECO:0000259" key="1">
    <source>
        <dbReference type="Pfam" id="PF14622"/>
    </source>
</evidence>
<sequence>MSTTASRRCLQTCLRSLQRTELGSRRIANRRFPGVRGYAQAALKQKEDVVSETPAPPSAATTRATWGATPTFWEAPATGASRWKDDWDPQALQDHLNNLFAPLKFPQEVAQRVLTHGSHGAARVHGHNAGYQFMGRRVIESYLFMFLNASKALKPKHDLEALASHALNPGLLGETVGTKWGYGQVVQWLPAVSRKELENAQDIEKAWKRIGFYKIQGDAVVATLGAVYQQYGASIAHKLFHTRILPELFVPGGLPPEFQKEALALASQLGGTTRPLTKSFYQSQSPSEQ</sequence>
<organism evidence="2 3">
    <name type="scientific">Coprinopsis cinerea (strain Okayama-7 / 130 / ATCC MYA-4618 / FGSC 9003)</name>
    <name type="common">Inky cap fungus</name>
    <name type="synonym">Hormographiella aspergillata</name>
    <dbReference type="NCBI Taxonomy" id="240176"/>
    <lineage>
        <taxon>Eukaryota</taxon>
        <taxon>Fungi</taxon>
        <taxon>Dikarya</taxon>
        <taxon>Basidiomycota</taxon>
        <taxon>Agaricomycotina</taxon>
        <taxon>Agaricomycetes</taxon>
        <taxon>Agaricomycetidae</taxon>
        <taxon>Agaricales</taxon>
        <taxon>Agaricineae</taxon>
        <taxon>Psathyrellaceae</taxon>
        <taxon>Coprinopsis</taxon>
    </lineage>
</organism>
<evidence type="ECO:0000313" key="2">
    <source>
        <dbReference type="EMBL" id="EAU82130.1"/>
    </source>
</evidence>
<dbReference type="GO" id="GO:0032543">
    <property type="term" value="P:mitochondrial translation"/>
    <property type="evidence" value="ECO:0007669"/>
    <property type="project" value="InterPro"/>
</dbReference>
<dbReference type="EMBL" id="AACS02000011">
    <property type="protein sequence ID" value="EAU82130.1"/>
    <property type="molecule type" value="Genomic_DNA"/>
</dbReference>
<dbReference type="Gene3D" id="1.10.1520.10">
    <property type="entry name" value="Ribonuclease III domain"/>
    <property type="match status" value="1"/>
</dbReference>
<dbReference type="GO" id="GO:0004525">
    <property type="term" value="F:ribonuclease III activity"/>
    <property type="evidence" value="ECO:0007669"/>
    <property type="project" value="InterPro"/>
</dbReference>
<dbReference type="OrthoDB" id="2281895at2759"/>
<dbReference type="GO" id="GO:0006396">
    <property type="term" value="P:RNA processing"/>
    <property type="evidence" value="ECO:0007669"/>
    <property type="project" value="InterPro"/>
</dbReference>
<gene>
    <name evidence="2" type="ORF">CC1G_09589</name>
</gene>
<accession>A8P9A2</accession>
<proteinExistence type="predicted"/>
<keyword evidence="3" id="KW-1185">Reference proteome</keyword>
<dbReference type="GeneID" id="6016351"/>
<dbReference type="GO" id="GO:0005762">
    <property type="term" value="C:mitochondrial large ribosomal subunit"/>
    <property type="evidence" value="ECO:0007669"/>
    <property type="project" value="InterPro"/>
</dbReference>
<dbReference type="AlphaFoldDB" id="A8P9A2"/>
<dbReference type="PANTHER" id="PTHR28160">
    <property type="entry name" value="54S RIBOSOMAL PROTEIN L15, MITOCHONDRIAL"/>
    <property type="match status" value="1"/>
</dbReference>
<protein>
    <recommendedName>
        <fullName evidence="1">RNase III domain-containing protein</fullName>
    </recommendedName>
</protein>
<dbReference type="PANTHER" id="PTHR28160:SF1">
    <property type="entry name" value="LARGE RIBOSOMAL SUBUNIT PROTEIN ML57"/>
    <property type="match status" value="1"/>
</dbReference>
<dbReference type="OMA" id="GLYKVMG"/>